<evidence type="ECO:0000313" key="1">
    <source>
        <dbReference type="EMBL" id="CAG8771327.1"/>
    </source>
</evidence>
<accession>A0ACA9R0E1</accession>
<evidence type="ECO:0000313" key="2">
    <source>
        <dbReference type="Proteomes" id="UP000789920"/>
    </source>
</evidence>
<feature type="non-terminal residue" evidence="1">
    <location>
        <position position="1"/>
    </location>
</feature>
<keyword evidence="2" id="KW-1185">Reference proteome</keyword>
<proteinExistence type="predicted"/>
<reference evidence="1" key="1">
    <citation type="submission" date="2021-06" db="EMBL/GenBank/DDBJ databases">
        <authorList>
            <person name="Kallberg Y."/>
            <person name="Tangrot J."/>
            <person name="Rosling A."/>
        </authorList>
    </citation>
    <scope>NUCLEOTIDE SEQUENCE</scope>
    <source>
        <strain evidence="1">MA461A</strain>
    </source>
</reference>
<name>A0ACA9R0E1_9GLOM</name>
<organism evidence="1 2">
    <name type="scientific">Racocetra persica</name>
    <dbReference type="NCBI Taxonomy" id="160502"/>
    <lineage>
        <taxon>Eukaryota</taxon>
        <taxon>Fungi</taxon>
        <taxon>Fungi incertae sedis</taxon>
        <taxon>Mucoromycota</taxon>
        <taxon>Glomeromycotina</taxon>
        <taxon>Glomeromycetes</taxon>
        <taxon>Diversisporales</taxon>
        <taxon>Gigasporaceae</taxon>
        <taxon>Racocetra</taxon>
    </lineage>
</organism>
<comment type="caution">
    <text evidence="1">The sequence shown here is derived from an EMBL/GenBank/DDBJ whole genome shotgun (WGS) entry which is preliminary data.</text>
</comment>
<dbReference type="EMBL" id="CAJVQC010040666">
    <property type="protein sequence ID" value="CAG8771327.1"/>
    <property type="molecule type" value="Genomic_DNA"/>
</dbReference>
<sequence length="65" mass="7224">FPSLSVIDPTYSGTLSPSFIPHQAISTQSPVISPQFTLYENNFSPADFSPPTINHQFDINSTNFY</sequence>
<dbReference type="Proteomes" id="UP000789920">
    <property type="component" value="Unassembled WGS sequence"/>
</dbReference>
<gene>
    <name evidence="1" type="ORF">RPERSI_LOCUS16442</name>
</gene>
<protein>
    <submittedName>
        <fullName evidence="1">19161_t:CDS:1</fullName>
    </submittedName>
</protein>